<comment type="subcellular location">
    <subcellularLocation>
        <location evidence="2">Chromosome</location>
    </subcellularLocation>
    <subcellularLocation>
        <location evidence="1">Nucleus</location>
    </subcellularLocation>
</comment>
<keyword evidence="4" id="KW-0158">Chromosome</keyword>
<dbReference type="SMART" id="SM00734">
    <property type="entry name" value="ZnF_Rad18"/>
    <property type="match status" value="1"/>
</dbReference>
<proteinExistence type="inferred from homology"/>
<dbReference type="InterPro" id="IPR006640">
    <property type="entry name" value="SprT-like_domain"/>
</dbReference>
<evidence type="ECO:0000256" key="4">
    <source>
        <dbReference type="ARBA" id="ARBA00022454"/>
    </source>
</evidence>
<dbReference type="InterPro" id="IPR055220">
    <property type="entry name" value="SPRTN_ZBD"/>
</dbReference>
<dbReference type="OrthoDB" id="5236983at2759"/>
<dbReference type="InterPro" id="IPR044245">
    <property type="entry name" value="Spartan"/>
</dbReference>
<dbReference type="Pfam" id="PF10263">
    <property type="entry name" value="SprT-like"/>
    <property type="match status" value="1"/>
</dbReference>
<evidence type="ECO:0000256" key="8">
    <source>
        <dbReference type="ARBA" id="ARBA00022771"/>
    </source>
</evidence>
<keyword evidence="9" id="KW-0378">Hydrolase</keyword>
<evidence type="ECO:0000259" key="16">
    <source>
        <dbReference type="SMART" id="SM00734"/>
    </source>
</evidence>
<feature type="domain" description="SprT-like" evidence="15">
    <location>
        <begin position="41"/>
        <end position="221"/>
    </location>
</feature>
<keyword evidence="8" id="KW-0863">Zinc-finger</keyword>
<keyword evidence="5" id="KW-0645">Protease</keyword>
<dbReference type="GO" id="GO:0031593">
    <property type="term" value="F:polyubiquitin modification-dependent protein binding"/>
    <property type="evidence" value="ECO:0007669"/>
    <property type="project" value="TreeGrafter"/>
</dbReference>
<dbReference type="GO" id="GO:0004222">
    <property type="term" value="F:metalloendopeptidase activity"/>
    <property type="evidence" value="ECO:0007669"/>
    <property type="project" value="InterPro"/>
</dbReference>
<evidence type="ECO:0000256" key="3">
    <source>
        <dbReference type="ARBA" id="ARBA00010724"/>
    </source>
</evidence>
<dbReference type="EMBL" id="ML986527">
    <property type="protein sequence ID" value="KAF2272102.1"/>
    <property type="molecule type" value="Genomic_DNA"/>
</dbReference>
<dbReference type="Pfam" id="PF22934">
    <property type="entry name" value="SPRTN_ZBD"/>
    <property type="match status" value="1"/>
</dbReference>
<dbReference type="PANTHER" id="PTHR21220:SF0">
    <property type="entry name" value="DNA-DEPENDENT METALLOPROTEASE SPRTN"/>
    <property type="match status" value="1"/>
</dbReference>
<dbReference type="GO" id="GO:0008270">
    <property type="term" value="F:zinc ion binding"/>
    <property type="evidence" value="ECO:0007669"/>
    <property type="project" value="UniProtKB-KW"/>
</dbReference>
<evidence type="ECO:0000259" key="15">
    <source>
        <dbReference type="SMART" id="SM00731"/>
    </source>
</evidence>
<evidence type="ECO:0000313" key="17">
    <source>
        <dbReference type="EMBL" id="KAF2272102.1"/>
    </source>
</evidence>
<dbReference type="GO" id="GO:0005694">
    <property type="term" value="C:chromosome"/>
    <property type="evidence" value="ECO:0007669"/>
    <property type="project" value="UniProtKB-SubCell"/>
</dbReference>
<dbReference type="GO" id="GO:0006508">
    <property type="term" value="P:proteolysis"/>
    <property type="evidence" value="ECO:0007669"/>
    <property type="project" value="UniProtKB-KW"/>
</dbReference>
<dbReference type="GO" id="GO:0006281">
    <property type="term" value="P:DNA repair"/>
    <property type="evidence" value="ECO:0007669"/>
    <property type="project" value="UniProtKB-KW"/>
</dbReference>
<dbReference type="GeneID" id="54550387"/>
<dbReference type="RefSeq" id="XP_033649641.1">
    <property type="nucleotide sequence ID" value="XM_033797212.1"/>
</dbReference>
<reference evidence="17" key="1">
    <citation type="journal article" date="2020" name="Stud. Mycol.">
        <title>101 Dothideomycetes genomes: a test case for predicting lifestyles and emergence of pathogens.</title>
        <authorList>
            <person name="Haridas S."/>
            <person name="Albert R."/>
            <person name="Binder M."/>
            <person name="Bloem J."/>
            <person name="Labutti K."/>
            <person name="Salamov A."/>
            <person name="Andreopoulos B."/>
            <person name="Baker S."/>
            <person name="Barry K."/>
            <person name="Bills G."/>
            <person name="Bluhm B."/>
            <person name="Cannon C."/>
            <person name="Castanera R."/>
            <person name="Culley D."/>
            <person name="Daum C."/>
            <person name="Ezra D."/>
            <person name="Gonzalez J."/>
            <person name="Henrissat B."/>
            <person name="Kuo A."/>
            <person name="Liang C."/>
            <person name="Lipzen A."/>
            <person name="Lutzoni F."/>
            <person name="Magnuson J."/>
            <person name="Mondo S."/>
            <person name="Nolan M."/>
            <person name="Ohm R."/>
            <person name="Pangilinan J."/>
            <person name="Park H.-J."/>
            <person name="Ramirez L."/>
            <person name="Alfaro M."/>
            <person name="Sun H."/>
            <person name="Tritt A."/>
            <person name="Yoshinaga Y."/>
            <person name="Zwiers L.-H."/>
            <person name="Turgeon B."/>
            <person name="Goodwin S."/>
            <person name="Spatafora J."/>
            <person name="Crous P."/>
            <person name="Grigoriev I."/>
        </authorList>
    </citation>
    <scope>NUCLEOTIDE SEQUENCE</scope>
    <source>
        <strain evidence="17">CBS 379.55</strain>
    </source>
</reference>
<dbReference type="SMART" id="SM00731">
    <property type="entry name" value="SprT"/>
    <property type="match status" value="1"/>
</dbReference>
<evidence type="ECO:0000256" key="13">
    <source>
        <dbReference type="ARBA" id="ARBA00023242"/>
    </source>
</evidence>
<dbReference type="GO" id="GO:0003697">
    <property type="term" value="F:single-stranded DNA binding"/>
    <property type="evidence" value="ECO:0007669"/>
    <property type="project" value="InterPro"/>
</dbReference>
<evidence type="ECO:0000256" key="2">
    <source>
        <dbReference type="ARBA" id="ARBA00004286"/>
    </source>
</evidence>
<evidence type="ECO:0000256" key="11">
    <source>
        <dbReference type="ARBA" id="ARBA00023049"/>
    </source>
</evidence>
<dbReference type="Proteomes" id="UP000800097">
    <property type="component" value="Unassembled WGS sequence"/>
</dbReference>
<evidence type="ECO:0000256" key="6">
    <source>
        <dbReference type="ARBA" id="ARBA00022723"/>
    </source>
</evidence>
<dbReference type="AlphaFoldDB" id="A0A6A6J6R8"/>
<keyword evidence="6" id="KW-0479">Metal-binding</keyword>
<protein>
    <recommendedName>
        <fullName evidence="14">Protein with SprT-like domain at the N terminus</fullName>
    </recommendedName>
</protein>
<evidence type="ECO:0000256" key="10">
    <source>
        <dbReference type="ARBA" id="ARBA00022833"/>
    </source>
</evidence>
<keyword evidence="7" id="KW-0227">DNA damage</keyword>
<organism evidence="17 18">
    <name type="scientific">Westerdykella ornata</name>
    <dbReference type="NCBI Taxonomy" id="318751"/>
    <lineage>
        <taxon>Eukaryota</taxon>
        <taxon>Fungi</taxon>
        <taxon>Dikarya</taxon>
        <taxon>Ascomycota</taxon>
        <taxon>Pezizomycotina</taxon>
        <taxon>Dothideomycetes</taxon>
        <taxon>Pleosporomycetidae</taxon>
        <taxon>Pleosporales</taxon>
        <taxon>Sporormiaceae</taxon>
        <taxon>Westerdykella</taxon>
    </lineage>
</organism>
<evidence type="ECO:0000256" key="12">
    <source>
        <dbReference type="ARBA" id="ARBA00023204"/>
    </source>
</evidence>
<evidence type="ECO:0000256" key="14">
    <source>
        <dbReference type="ARBA" id="ARBA00030396"/>
    </source>
</evidence>
<evidence type="ECO:0000256" key="1">
    <source>
        <dbReference type="ARBA" id="ARBA00004123"/>
    </source>
</evidence>
<evidence type="ECO:0000256" key="9">
    <source>
        <dbReference type="ARBA" id="ARBA00022801"/>
    </source>
</evidence>
<name>A0A6A6J6R8_WESOR</name>
<keyword evidence="18" id="KW-1185">Reference proteome</keyword>
<dbReference type="PANTHER" id="PTHR21220">
    <property type="entry name" value="DNA-DEPENDENT METALLOPROTEASE SPRTN"/>
    <property type="match status" value="1"/>
</dbReference>
<dbReference type="GO" id="GO:0005634">
    <property type="term" value="C:nucleus"/>
    <property type="evidence" value="ECO:0007669"/>
    <property type="project" value="UniProtKB-SubCell"/>
</dbReference>
<comment type="similarity">
    <text evidence="3">Belongs to the Spartan family.</text>
</comment>
<gene>
    <name evidence="17" type="ORF">EI97DRAFT_427092</name>
</gene>
<dbReference type="InterPro" id="IPR006642">
    <property type="entry name" value="Rad18_UBZ4"/>
</dbReference>
<evidence type="ECO:0000313" key="18">
    <source>
        <dbReference type="Proteomes" id="UP000800097"/>
    </source>
</evidence>
<sequence>MPVTDEDAALQAVATLEALSNEQQSALQSINTILQDGEPFVDVHELFRHYDVLYFRGLLSSRVEVLWSPRLTLCAGICELSRDPATGKYTRIRLKLSTPLLQYRPRTDTINTLLHEAIHAYFFVTTSWQHSRGDDGTGHGAGFLLLADAVNNHGNYEVTVYHTFHDEVDSYRTHVWQCDGPCRHRPPYFGLVKRSMNRAPAKSDSWWASHEAECGGTFTKIQEPELTKKQRNALSKKERAGLQKNKLDTWIKQGNTPSQVRGVESGQPTEKSAFGTPRLKRKADIIIVDSLEEGNPKRLKEELEENVAVEGNLVQCPICAEKVVDSNINEHLDVVHSL</sequence>
<keyword evidence="13" id="KW-0539">Nucleus</keyword>
<evidence type="ECO:0000256" key="7">
    <source>
        <dbReference type="ARBA" id="ARBA00022763"/>
    </source>
</evidence>
<accession>A0A6A6J6R8</accession>
<keyword evidence="12" id="KW-0234">DNA repair</keyword>
<feature type="domain" description="UBZ4-type" evidence="16">
    <location>
        <begin position="313"/>
        <end position="337"/>
    </location>
</feature>
<keyword evidence="10" id="KW-0862">Zinc</keyword>
<evidence type="ECO:0000256" key="5">
    <source>
        <dbReference type="ARBA" id="ARBA00022670"/>
    </source>
</evidence>
<keyword evidence="11" id="KW-0482">Metalloprotease</keyword>